<keyword evidence="2" id="KW-0677">Repeat</keyword>
<evidence type="ECO:0000313" key="7">
    <source>
        <dbReference type="EMBL" id="KAK2705139.1"/>
    </source>
</evidence>
<dbReference type="PANTHER" id="PTHR24379:SF125">
    <property type="entry name" value="C2H2-TYPE DOMAIN-CONTAINING PROTEIN"/>
    <property type="match status" value="1"/>
</dbReference>
<dbReference type="AlphaFoldDB" id="A0AA88H7M4"/>
<protein>
    <recommendedName>
        <fullName evidence="6">C2H2-type domain-containing protein</fullName>
    </recommendedName>
</protein>
<organism evidence="7 8">
    <name type="scientific">Artemia franciscana</name>
    <name type="common">Brine shrimp</name>
    <name type="synonym">Artemia sanfranciscana</name>
    <dbReference type="NCBI Taxonomy" id="6661"/>
    <lineage>
        <taxon>Eukaryota</taxon>
        <taxon>Metazoa</taxon>
        <taxon>Ecdysozoa</taxon>
        <taxon>Arthropoda</taxon>
        <taxon>Crustacea</taxon>
        <taxon>Branchiopoda</taxon>
        <taxon>Anostraca</taxon>
        <taxon>Artemiidae</taxon>
        <taxon>Artemia</taxon>
    </lineage>
</organism>
<evidence type="ECO:0000256" key="5">
    <source>
        <dbReference type="PROSITE-ProRule" id="PRU00042"/>
    </source>
</evidence>
<evidence type="ECO:0000313" key="8">
    <source>
        <dbReference type="Proteomes" id="UP001187531"/>
    </source>
</evidence>
<gene>
    <name evidence="7" type="ORF">QYM36_017248</name>
</gene>
<comment type="caution">
    <text evidence="7">The sequence shown here is derived from an EMBL/GenBank/DDBJ whole genome shotgun (WGS) entry which is preliminary data.</text>
</comment>
<keyword evidence="8" id="KW-1185">Reference proteome</keyword>
<evidence type="ECO:0000256" key="2">
    <source>
        <dbReference type="ARBA" id="ARBA00022737"/>
    </source>
</evidence>
<dbReference type="GO" id="GO:0008270">
    <property type="term" value="F:zinc ion binding"/>
    <property type="evidence" value="ECO:0007669"/>
    <property type="project" value="UniProtKB-KW"/>
</dbReference>
<proteinExistence type="predicted"/>
<dbReference type="PROSITE" id="PS00028">
    <property type="entry name" value="ZINC_FINGER_C2H2_1"/>
    <property type="match status" value="3"/>
</dbReference>
<dbReference type="PANTHER" id="PTHR24379">
    <property type="entry name" value="KRAB AND ZINC FINGER DOMAIN-CONTAINING"/>
    <property type="match status" value="1"/>
</dbReference>
<name>A0AA88H7M4_ARTSF</name>
<dbReference type="EMBL" id="JAVRJZ010000021">
    <property type="protein sequence ID" value="KAK2705139.1"/>
    <property type="molecule type" value="Genomic_DNA"/>
</dbReference>
<dbReference type="Gene3D" id="3.30.160.60">
    <property type="entry name" value="Classic Zinc Finger"/>
    <property type="match status" value="2"/>
</dbReference>
<sequence>MVQLDVEGLLSLSPNVLKATLGVKCSEIVCGFCFKTESHVHSVYGTILFNPSECCVELECQDDGTPNSPDVKCISEEINDISNGVMTVDDSDNNTLYFFQSEIGEPVECEVESSEIDTSMPTSSSNFYEADHEAVDYISIKKEIIEGKDLLNNPPKKIHELKKVDFFNGQKCQGFLEELQSKNVIRKHVNKKPQNEYICEVCSYSFSRKTRLRLHRASIHGLDVERIVCEICGNISPTTEHHAYHMRSKHSEQSSICPHCGKAFSHKKTLNKHIKYHLNLPSEPMAVCEICGVKIRKSCMNDHTRRHTDKQYVNQCQKCGLVCSSLKKLRKHRNTHRFVVMFKKNENGNT</sequence>
<dbReference type="SMART" id="SM00355">
    <property type="entry name" value="ZnF_C2H2"/>
    <property type="match status" value="5"/>
</dbReference>
<keyword evidence="3 5" id="KW-0863">Zinc-finger</keyword>
<evidence type="ECO:0000256" key="3">
    <source>
        <dbReference type="ARBA" id="ARBA00022771"/>
    </source>
</evidence>
<keyword evidence="1" id="KW-0479">Metal-binding</keyword>
<feature type="domain" description="C2H2-type" evidence="6">
    <location>
        <begin position="197"/>
        <end position="225"/>
    </location>
</feature>
<dbReference type="InterPro" id="IPR013087">
    <property type="entry name" value="Znf_C2H2_type"/>
</dbReference>
<evidence type="ECO:0000256" key="1">
    <source>
        <dbReference type="ARBA" id="ARBA00022723"/>
    </source>
</evidence>
<feature type="domain" description="C2H2-type" evidence="6">
    <location>
        <begin position="255"/>
        <end position="282"/>
    </location>
</feature>
<accession>A0AA88H7M4</accession>
<dbReference type="Pfam" id="PF00096">
    <property type="entry name" value="zf-C2H2"/>
    <property type="match status" value="3"/>
</dbReference>
<keyword evidence="4" id="KW-0862">Zinc</keyword>
<evidence type="ECO:0000259" key="6">
    <source>
        <dbReference type="PROSITE" id="PS50157"/>
    </source>
</evidence>
<dbReference type="PROSITE" id="PS50157">
    <property type="entry name" value="ZINC_FINGER_C2H2_2"/>
    <property type="match status" value="2"/>
</dbReference>
<dbReference type="SUPFAM" id="SSF57667">
    <property type="entry name" value="beta-beta-alpha zinc fingers"/>
    <property type="match status" value="2"/>
</dbReference>
<dbReference type="Proteomes" id="UP001187531">
    <property type="component" value="Unassembled WGS sequence"/>
</dbReference>
<reference evidence="7" key="1">
    <citation type="submission" date="2023-07" db="EMBL/GenBank/DDBJ databases">
        <title>Chromosome-level genome assembly of Artemia franciscana.</title>
        <authorList>
            <person name="Jo E."/>
        </authorList>
    </citation>
    <scope>NUCLEOTIDE SEQUENCE</scope>
    <source>
        <tissue evidence="7">Whole body</tissue>
    </source>
</reference>
<dbReference type="InterPro" id="IPR036236">
    <property type="entry name" value="Znf_C2H2_sf"/>
</dbReference>
<evidence type="ECO:0000256" key="4">
    <source>
        <dbReference type="ARBA" id="ARBA00022833"/>
    </source>
</evidence>